<evidence type="ECO:0000313" key="1">
    <source>
        <dbReference type="EMBL" id="CAB4582198.1"/>
    </source>
</evidence>
<accession>A0A6J6FC98</accession>
<proteinExistence type="predicted"/>
<gene>
    <name evidence="1" type="ORF">UFOPK1711_01280</name>
</gene>
<protein>
    <submittedName>
        <fullName evidence="1">Unannotated protein</fullName>
    </submittedName>
</protein>
<reference evidence="1" key="1">
    <citation type="submission" date="2020-05" db="EMBL/GenBank/DDBJ databases">
        <authorList>
            <person name="Chiriac C."/>
            <person name="Salcher M."/>
            <person name="Ghai R."/>
            <person name="Kavagutti S V."/>
        </authorList>
    </citation>
    <scope>NUCLEOTIDE SEQUENCE</scope>
</reference>
<sequence>MHDLFENRNKIANRSDLRTHEDDVRVLEHGFHAIGVGHEVRGDVALVEAHAFNKIHFHTEGVGLFNGDDTVLANLVDSFGDHRTDFRIGGRDTSNLSDLALVVDLDGNGVNAFDSSGNRGFDALLERHRVSACSNVAQTSADHRPCEHSGGGGAVTGNAVGLLGNLFDQLGADALVGVFEFDFLGDRHTVIGDGGSAPLLVEHHIATLRAEGDAHCVGELVHATFKTTSCGLVEFDDLGHR</sequence>
<organism evidence="1">
    <name type="scientific">freshwater metagenome</name>
    <dbReference type="NCBI Taxonomy" id="449393"/>
    <lineage>
        <taxon>unclassified sequences</taxon>
        <taxon>metagenomes</taxon>
        <taxon>ecological metagenomes</taxon>
    </lineage>
</organism>
<dbReference type="AlphaFoldDB" id="A0A6J6FC98"/>
<dbReference type="EMBL" id="CAEZTR010000082">
    <property type="protein sequence ID" value="CAB4582198.1"/>
    <property type="molecule type" value="Genomic_DNA"/>
</dbReference>
<name>A0A6J6FC98_9ZZZZ</name>
<dbReference type="AntiFam" id="ANF00222">
    <property type="entry name" value="Shadow ORF (opposite groL1)"/>
</dbReference>